<keyword evidence="10 18" id="KW-1133">Transmembrane helix</keyword>
<evidence type="ECO:0000256" key="6">
    <source>
        <dbReference type="ARBA" id="ARBA00022729"/>
    </source>
</evidence>
<dbReference type="PROSITE" id="PS50011">
    <property type="entry name" value="PROTEIN_KINASE_DOM"/>
    <property type="match status" value="1"/>
</dbReference>
<feature type="domain" description="Bulb-type lectin" evidence="20">
    <location>
        <begin position="1"/>
        <end position="40"/>
    </location>
</feature>
<keyword evidence="9 16" id="KW-0067">ATP-binding</keyword>
<evidence type="ECO:0000256" key="3">
    <source>
        <dbReference type="ARBA" id="ARBA00022527"/>
    </source>
</evidence>
<name>A0AAW1KCK1_SAPOF</name>
<keyword evidence="8 16" id="KW-0418">Kinase</keyword>
<dbReference type="EC" id="2.7.11.1" evidence="16"/>
<reference evidence="22" key="1">
    <citation type="submission" date="2024-03" db="EMBL/GenBank/DDBJ databases">
        <title>WGS assembly of Saponaria officinalis var. Norfolk2.</title>
        <authorList>
            <person name="Jenkins J."/>
            <person name="Shu S."/>
            <person name="Grimwood J."/>
            <person name="Barry K."/>
            <person name="Goodstein D."/>
            <person name="Schmutz J."/>
            <person name="Leebens-Mack J."/>
            <person name="Osbourn A."/>
        </authorList>
    </citation>
    <scope>NUCLEOTIDE SEQUENCE [LARGE SCALE GENOMIC DNA]</scope>
    <source>
        <strain evidence="22">JIC</strain>
    </source>
</reference>
<evidence type="ECO:0000256" key="10">
    <source>
        <dbReference type="ARBA" id="ARBA00022989"/>
    </source>
</evidence>
<accession>A0AAW1KCK1</accession>
<dbReference type="InterPro" id="IPR003609">
    <property type="entry name" value="Pan_app"/>
</dbReference>
<dbReference type="GO" id="GO:0004674">
    <property type="term" value="F:protein serine/threonine kinase activity"/>
    <property type="evidence" value="ECO:0007669"/>
    <property type="project" value="UniProtKB-KW"/>
</dbReference>
<dbReference type="InterPro" id="IPR000858">
    <property type="entry name" value="S_locus_glycoprot_dom"/>
</dbReference>
<dbReference type="PIRSF" id="PIRSF000641">
    <property type="entry name" value="SRK"/>
    <property type="match status" value="1"/>
</dbReference>
<keyword evidence="5 18" id="KW-0812">Transmembrane</keyword>
<dbReference type="GO" id="GO:0005886">
    <property type="term" value="C:plasma membrane"/>
    <property type="evidence" value="ECO:0007669"/>
    <property type="project" value="UniProtKB-SubCell"/>
</dbReference>
<dbReference type="CDD" id="cd14066">
    <property type="entry name" value="STKc_IRAK"/>
    <property type="match status" value="1"/>
</dbReference>
<dbReference type="Proteomes" id="UP001443914">
    <property type="component" value="Unassembled WGS sequence"/>
</dbReference>
<dbReference type="PANTHER" id="PTHR27002">
    <property type="entry name" value="RECEPTOR-LIKE SERINE/THREONINE-PROTEIN KINASE SD1-8"/>
    <property type="match status" value="1"/>
</dbReference>
<evidence type="ECO:0000256" key="17">
    <source>
        <dbReference type="SAM" id="MobiDB-lite"/>
    </source>
</evidence>
<evidence type="ECO:0000256" key="16">
    <source>
        <dbReference type="PIRNR" id="PIRNR000641"/>
    </source>
</evidence>
<dbReference type="Pfam" id="PF01453">
    <property type="entry name" value="B_lectin"/>
    <property type="match status" value="1"/>
</dbReference>
<keyword evidence="6" id="KW-0732">Signal</keyword>
<dbReference type="SUPFAM" id="SSF51110">
    <property type="entry name" value="alpha-D-mannose-specific plant lectins"/>
    <property type="match status" value="1"/>
</dbReference>
<evidence type="ECO:0000259" key="19">
    <source>
        <dbReference type="PROSITE" id="PS50011"/>
    </source>
</evidence>
<comment type="catalytic activity">
    <reaction evidence="15 16">
        <text>L-seryl-[protein] + ATP = O-phospho-L-seryl-[protein] + ADP + H(+)</text>
        <dbReference type="Rhea" id="RHEA:17989"/>
        <dbReference type="Rhea" id="RHEA-COMP:9863"/>
        <dbReference type="Rhea" id="RHEA-COMP:11604"/>
        <dbReference type="ChEBI" id="CHEBI:15378"/>
        <dbReference type="ChEBI" id="CHEBI:29999"/>
        <dbReference type="ChEBI" id="CHEBI:30616"/>
        <dbReference type="ChEBI" id="CHEBI:83421"/>
        <dbReference type="ChEBI" id="CHEBI:456216"/>
        <dbReference type="EC" id="2.7.11.1"/>
    </reaction>
</comment>
<dbReference type="SMART" id="SM00473">
    <property type="entry name" value="PAN_AP"/>
    <property type="match status" value="1"/>
</dbReference>
<feature type="region of interest" description="Disordered" evidence="17">
    <location>
        <begin position="669"/>
        <end position="696"/>
    </location>
</feature>
<evidence type="ECO:0000256" key="8">
    <source>
        <dbReference type="ARBA" id="ARBA00022777"/>
    </source>
</evidence>
<dbReference type="EMBL" id="JBDFQZ010000006">
    <property type="protein sequence ID" value="KAK9714798.1"/>
    <property type="molecule type" value="Genomic_DNA"/>
</dbReference>
<proteinExistence type="inferred from homology"/>
<evidence type="ECO:0000256" key="13">
    <source>
        <dbReference type="ARBA" id="ARBA00023180"/>
    </source>
</evidence>
<comment type="similarity">
    <text evidence="16">Belongs to the protein kinase superfamily. Ser/Thr protein kinase family.</text>
</comment>
<evidence type="ECO:0000256" key="7">
    <source>
        <dbReference type="ARBA" id="ARBA00022741"/>
    </source>
</evidence>
<evidence type="ECO:0000256" key="15">
    <source>
        <dbReference type="ARBA" id="ARBA00048679"/>
    </source>
</evidence>
<dbReference type="CDD" id="cd01098">
    <property type="entry name" value="PAN_AP_plant"/>
    <property type="match status" value="1"/>
</dbReference>
<evidence type="ECO:0000256" key="5">
    <source>
        <dbReference type="ARBA" id="ARBA00022692"/>
    </source>
</evidence>
<dbReference type="InterPro" id="IPR008271">
    <property type="entry name" value="Ser/Thr_kinase_AS"/>
</dbReference>
<evidence type="ECO:0000256" key="12">
    <source>
        <dbReference type="ARBA" id="ARBA00023157"/>
    </source>
</evidence>
<dbReference type="PROSITE" id="PS50927">
    <property type="entry name" value="BULB_LECTIN"/>
    <property type="match status" value="1"/>
</dbReference>
<evidence type="ECO:0000256" key="2">
    <source>
        <dbReference type="ARBA" id="ARBA00022475"/>
    </source>
</evidence>
<evidence type="ECO:0000256" key="18">
    <source>
        <dbReference type="SAM" id="Phobius"/>
    </source>
</evidence>
<keyword evidence="11 18" id="KW-0472">Membrane</keyword>
<dbReference type="SUPFAM" id="SSF56112">
    <property type="entry name" value="Protein kinase-like (PK-like)"/>
    <property type="match status" value="1"/>
</dbReference>
<evidence type="ECO:0000313" key="22">
    <source>
        <dbReference type="EMBL" id="KAK9714798.1"/>
    </source>
</evidence>
<gene>
    <name evidence="22" type="ORF">RND81_06G120900</name>
</gene>
<sequence>MIYWSSNVSFNVNSSEAQLLDTGNLILLQEGNTGIWESFDHPTDSLLAGVKLTLNRSMHDTKTHFRSWMSATDPSSGRFRIVSLIRDLPEFFILDGDEPYWRTGPWNGYLFLGVPNFHSEVSSGFNVDDHNGIVEISYEWADPLLFERHVLTYDGLLRQKYWNNVSSVWQTNWQSLNSECDIYGKCGAFAVCYPKKEPICECLRGFTPKNLGEWSIGNWTSGCVRRTELECRVPGGKIDKFLQLKHIKVPDYAHWIFAKQDDCQKSCLGNCSCLAYSYFSGIGCMLWNESMVDLQQFSSDGADLFIRLANSELPDESIRRKAIIAVTVILSAFVCIISMYYLWKWKGHRYVMRAKTRSKQAQWQTIFGGLTGGNNEFQDLPLFEFAKLDVATNGFLEINKLGQGGFGPVYKGRLEDGQEIAVKRLSRASGQGLQEFINEVTVISKLQHKNLVKLLGCCVEGGEKLLVYELMPNNSLDAILFDPDQCKMLDWQKRFSIIQGICRGLLYLHRDSRLKIIHRDLKPSNILLDEELNPKISDFGMARIFDSKQDQANTMRVVGTYGYMSPEYALAGRFSEKSDVFSFGVLLLEIVSGKRNHNFRDHEHLSLLAYAWNLWNQHDMPSFIEPTIFNQCRERQIFKCIQVGLLCVQELPKDRPDIPALISMLDHSDNNETLPHPKQPGFTRSQGGSSDEIVTSGHEHCSANNVSITAISGR</sequence>
<dbReference type="Pfam" id="PF07714">
    <property type="entry name" value="PK_Tyr_Ser-Thr"/>
    <property type="match status" value="1"/>
</dbReference>
<keyword evidence="23" id="KW-1185">Reference proteome</keyword>
<comment type="catalytic activity">
    <reaction evidence="14 16">
        <text>L-threonyl-[protein] + ATP = O-phospho-L-threonyl-[protein] + ADP + H(+)</text>
        <dbReference type="Rhea" id="RHEA:46608"/>
        <dbReference type="Rhea" id="RHEA-COMP:11060"/>
        <dbReference type="Rhea" id="RHEA-COMP:11605"/>
        <dbReference type="ChEBI" id="CHEBI:15378"/>
        <dbReference type="ChEBI" id="CHEBI:30013"/>
        <dbReference type="ChEBI" id="CHEBI:30616"/>
        <dbReference type="ChEBI" id="CHEBI:61977"/>
        <dbReference type="ChEBI" id="CHEBI:456216"/>
        <dbReference type="EC" id="2.7.11.1"/>
    </reaction>
</comment>
<evidence type="ECO:0000256" key="11">
    <source>
        <dbReference type="ARBA" id="ARBA00023136"/>
    </source>
</evidence>
<organism evidence="22 23">
    <name type="scientific">Saponaria officinalis</name>
    <name type="common">Common soapwort</name>
    <name type="synonym">Lychnis saponaria</name>
    <dbReference type="NCBI Taxonomy" id="3572"/>
    <lineage>
        <taxon>Eukaryota</taxon>
        <taxon>Viridiplantae</taxon>
        <taxon>Streptophyta</taxon>
        <taxon>Embryophyta</taxon>
        <taxon>Tracheophyta</taxon>
        <taxon>Spermatophyta</taxon>
        <taxon>Magnoliopsida</taxon>
        <taxon>eudicotyledons</taxon>
        <taxon>Gunneridae</taxon>
        <taxon>Pentapetalae</taxon>
        <taxon>Caryophyllales</taxon>
        <taxon>Caryophyllaceae</taxon>
        <taxon>Caryophylleae</taxon>
        <taxon>Saponaria</taxon>
    </lineage>
</organism>
<feature type="domain" description="Protein kinase" evidence="19">
    <location>
        <begin position="395"/>
        <end position="674"/>
    </location>
</feature>
<dbReference type="PANTHER" id="PTHR27002:SF1082">
    <property type="entry name" value="OS06G0693000 PROTEIN"/>
    <property type="match status" value="1"/>
</dbReference>
<evidence type="ECO:0000256" key="4">
    <source>
        <dbReference type="ARBA" id="ARBA00022679"/>
    </source>
</evidence>
<dbReference type="InterPro" id="IPR000719">
    <property type="entry name" value="Prot_kinase_dom"/>
</dbReference>
<evidence type="ECO:0000313" key="23">
    <source>
        <dbReference type="Proteomes" id="UP001443914"/>
    </source>
</evidence>
<evidence type="ECO:0000259" key="20">
    <source>
        <dbReference type="PROSITE" id="PS50927"/>
    </source>
</evidence>
<keyword evidence="3 16" id="KW-0723">Serine/threonine-protein kinase</keyword>
<dbReference type="InterPro" id="IPR011009">
    <property type="entry name" value="Kinase-like_dom_sf"/>
</dbReference>
<evidence type="ECO:0000259" key="21">
    <source>
        <dbReference type="PROSITE" id="PS50948"/>
    </source>
</evidence>
<dbReference type="SMART" id="SM00220">
    <property type="entry name" value="S_TKc"/>
    <property type="match status" value="1"/>
</dbReference>
<dbReference type="Gene3D" id="3.30.200.20">
    <property type="entry name" value="Phosphorylase Kinase, domain 1"/>
    <property type="match status" value="1"/>
</dbReference>
<keyword evidence="7 16" id="KW-0547">Nucleotide-binding</keyword>
<evidence type="ECO:0000256" key="1">
    <source>
        <dbReference type="ARBA" id="ARBA00004251"/>
    </source>
</evidence>
<keyword evidence="2" id="KW-1003">Cell membrane</keyword>
<dbReference type="InterPro" id="IPR001480">
    <property type="entry name" value="Bulb-type_lectin_dom"/>
</dbReference>
<keyword evidence="13" id="KW-0325">Glycoprotein</keyword>
<dbReference type="FunFam" id="3.30.200.20:FF:000195">
    <property type="entry name" value="G-type lectin S-receptor-like serine/threonine-protein kinase"/>
    <property type="match status" value="1"/>
</dbReference>
<keyword evidence="4 16" id="KW-0808">Transferase</keyword>
<dbReference type="Pfam" id="PF00954">
    <property type="entry name" value="S_locus_glycop"/>
    <property type="match status" value="1"/>
</dbReference>
<evidence type="ECO:0000256" key="14">
    <source>
        <dbReference type="ARBA" id="ARBA00047899"/>
    </source>
</evidence>
<dbReference type="Pfam" id="PF11883">
    <property type="entry name" value="DUF3403"/>
    <property type="match status" value="1"/>
</dbReference>
<dbReference type="InterPro" id="IPR001245">
    <property type="entry name" value="Ser-Thr/Tyr_kinase_cat_dom"/>
</dbReference>
<feature type="compositionally biased region" description="Polar residues" evidence="17">
    <location>
        <begin position="682"/>
        <end position="693"/>
    </location>
</feature>
<feature type="transmembrane region" description="Helical" evidence="18">
    <location>
        <begin position="322"/>
        <end position="343"/>
    </location>
</feature>
<comment type="caution">
    <text evidence="22">The sequence shown here is derived from an EMBL/GenBank/DDBJ whole genome shotgun (WGS) entry which is preliminary data.</text>
</comment>
<dbReference type="Gene3D" id="1.10.510.10">
    <property type="entry name" value="Transferase(Phosphotransferase) domain 1"/>
    <property type="match status" value="1"/>
</dbReference>
<dbReference type="Pfam" id="PF08276">
    <property type="entry name" value="PAN_2"/>
    <property type="match status" value="1"/>
</dbReference>
<feature type="domain" description="Apple" evidence="21">
    <location>
        <begin position="231"/>
        <end position="309"/>
    </location>
</feature>
<protein>
    <recommendedName>
        <fullName evidence="16">Receptor-like serine/threonine-protein kinase</fullName>
        <ecNumber evidence="16">2.7.11.1</ecNumber>
    </recommendedName>
</protein>
<dbReference type="InterPro" id="IPR036426">
    <property type="entry name" value="Bulb-type_lectin_dom_sf"/>
</dbReference>
<dbReference type="GO" id="GO:0048544">
    <property type="term" value="P:recognition of pollen"/>
    <property type="evidence" value="ECO:0007669"/>
    <property type="project" value="InterPro"/>
</dbReference>
<evidence type="ECO:0000256" key="9">
    <source>
        <dbReference type="ARBA" id="ARBA00022840"/>
    </source>
</evidence>
<dbReference type="PROSITE" id="PS50948">
    <property type="entry name" value="PAN"/>
    <property type="match status" value="1"/>
</dbReference>
<dbReference type="PROSITE" id="PS00108">
    <property type="entry name" value="PROTEIN_KINASE_ST"/>
    <property type="match status" value="1"/>
</dbReference>
<dbReference type="InterPro" id="IPR021820">
    <property type="entry name" value="S-locus_recpt_kinase_C"/>
</dbReference>
<dbReference type="AlphaFoldDB" id="A0AAW1KCK1"/>
<keyword evidence="12" id="KW-1015">Disulfide bond</keyword>
<dbReference type="FunFam" id="1.10.510.10:FF:000060">
    <property type="entry name" value="G-type lectin S-receptor-like serine/threonine-protein kinase"/>
    <property type="match status" value="1"/>
</dbReference>
<dbReference type="GO" id="GO:0005524">
    <property type="term" value="F:ATP binding"/>
    <property type="evidence" value="ECO:0007669"/>
    <property type="project" value="UniProtKB-KW"/>
</dbReference>
<comment type="subcellular location">
    <subcellularLocation>
        <location evidence="1">Cell membrane</location>
        <topology evidence="1">Single-pass type I membrane protein</topology>
    </subcellularLocation>
</comment>
<dbReference type="InterPro" id="IPR024171">
    <property type="entry name" value="SRK-like_kinase"/>
</dbReference>